<keyword evidence="3 7" id="KW-0238">DNA-binding</keyword>
<evidence type="ECO:0000256" key="4">
    <source>
        <dbReference type="ARBA" id="ARBA00023163"/>
    </source>
</evidence>
<keyword evidence="5 7" id="KW-0539">Nucleus</keyword>
<gene>
    <name evidence="10" type="ORF">R9X50_00461000</name>
</gene>
<evidence type="ECO:0000256" key="6">
    <source>
        <dbReference type="ARBA" id="ARBA00035106"/>
    </source>
</evidence>
<comment type="subcellular location">
    <subcellularLocation>
        <location evidence="7">Nucleus</location>
    </subcellularLocation>
</comment>
<keyword evidence="11" id="KW-1185">Reference proteome</keyword>
<evidence type="ECO:0000256" key="3">
    <source>
        <dbReference type="ARBA" id="ARBA00023125"/>
    </source>
</evidence>
<feature type="region of interest" description="Disordered" evidence="8">
    <location>
        <begin position="55"/>
        <end position="78"/>
    </location>
</feature>
<dbReference type="Proteomes" id="UP001303373">
    <property type="component" value="Chromosome 6"/>
</dbReference>
<evidence type="ECO:0000313" key="10">
    <source>
        <dbReference type="EMBL" id="WPH01758.1"/>
    </source>
</evidence>
<dbReference type="PROSITE" id="PS51325">
    <property type="entry name" value="ALPHA_BOX"/>
    <property type="match status" value="1"/>
</dbReference>
<dbReference type="GO" id="GO:0045895">
    <property type="term" value="P:positive regulation of mating-type specific transcription, DNA-templated"/>
    <property type="evidence" value="ECO:0007669"/>
    <property type="project" value="InterPro"/>
</dbReference>
<organism evidence="10 11">
    <name type="scientific">Acrodontium crateriforme</name>
    <dbReference type="NCBI Taxonomy" id="150365"/>
    <lineage>
        <taxon>Eukaryota</taxon>
        <taxon>Fungi</taxon>
        <taxon>Dikarya</taxon>
        <taxon>Ascomycota</taxon>
        <taxon>Pezizomycotina</taxon>
        <taxon>Dothideomycetes</taxon>
        <taxon>Dothideomycetidae</taxon>
        <taxon>Mycosphaerellales</taxon>
        <taxon>Teratosphaeriaceae</taxon>
        <taxon>Acrodontium</taxon>
    </lineage>
</organism>
<accession>A0AAQ3M5S2</accession>
<sequence>MATFTALPADVQNYLASCSPEHADQIIQTLRAAHRRIHPEENTDVETGMKVRKIPTTSKAAKKQRKKKATRIGEVATGGPKRPLNSWMAFRKYYNGSLSPNTQKAISKILTSWWRDDPFEAKWVILAKAYSTLRGSREKEEAPLDEFLNLCASRIGVIPPEQYQQMMGWHIDAPQAGDPDKVPQVTRLFIPNLDNFPQKYISTDQSVNDLVTYCINAGYINNNNKASSAGVHDVLTMANLAAGANQSFMPVQVAGIPSVITTTGLNGDAVFTMPASLLVDNVIQDFSGEAMPPTIDAMGKAILESTNSLTNEASNFPHNEMFDPTMNLDVSFNPSEENEVVGEWNAFDLTANMTIDEMLSIDWTQFVNDDGLA</sequence>
<dbReference type="InterPro" id="IPR006856">
    <property type="entry name" value="MATalpha_HMGbox"/>
</dbReference>
<feature type="domain" description="Alpha box" evidence="9">
    <location>
        <begin position="79"/>
        <end position="134"/>
    </location>
</feature>
<keyword evidence="4 7" id="KW-0804">Transcription</keyword>
<evidence type="ECO:0000256" key="1">
    <source>
        <dbReference type="ARBA" id="ARBA00015083"/>
    </source>
</evidence>
<dbReference type="Pfam" id="PF04769">
    <property type="entry name" value="MATalpha_HMGbox"/>
    <property type="match status" value="1"/>
</dbReference>
<evidence type="ECO:0000256" key="2">
    <source>
        <dbReference type="ARBA" id="ARBA00023015"/>
    </source>
</evidence>
<evidence type="ECO:0000256" key="7">
    <source>
        <dbReference type="RuleBase" id="RU003516"/>
    </source>
</evidence>
<dbReference type="InterPro" id="IPR036910">
    <property type="entry name" value="HMG_box_dom_sf"/>
</dbReference>
<keyword evidence="2 7" id="KW-0805">Transcription regulation</keyword>
<feature type="compositionally biased region" description="Basic residues" evidence="8">
    <location>
        <begin position="60"/>
        <end position="70"/>
    </location>
</feature>
<dbReference type="GO" id="GO:0005634">
    <property type="term" value="C:nucleus"/>
    <property type="evidence" value="ECO:0007669"/>
    <property type="project" value="UniProtKB-SubCell"/>
</dbReference>
<evidence type="ECO:0000259" key="9">
    <source>
        <dbReference type="PROSITE" id="PS51325"/>
    </source>
</evidence>
<dbReference type="GO" id="GO:0008301">
    <property type="term" value="F:DNA binding, bending"/>
    <property type="evidence" value="ECO:0007669"/>
    <property type="project" value="InterPro"/>
</dbReference>
<name>A0AAQ3M5S2_9PEZI</name>
<comment type="similarity">
    <text evidence="7">Belongs to the MATALPHA1 family.</text>
</comment>
<evidence type="ECO:0000313" key="11">
    <source>
        <dbReference type="Proteomes" id="UP001303373"/>
    </source>
</evidence>
<comment type="function">
    <text evidence="6">Mating type proteins are sequence specific DNA-binding proteins that act as master switches in fungal differentiation by controlling gene expression in a cell type-specific fashion. Transcriptional activator that induces the transcription of alpha-specific genes.</text>
</comment>
<protein>
    <recommendedName>
        <fullName evidence="1">Mating-type protein MAT-1</fullName>
    </recommendedName>
</protein>
<reference evidence="10 11" key="1">
    <citation type="submission" date="2023-11" db="EMBL/GenBank/DDBJ databases">
        <title>An acidophilic fungus is an integral part of prey digestion in a carnivorous sundew plant.</title>
        <authorList>
            <person name="Tsai I.J."/>
        </authorList>
    </citation>
    <scope>NUCLEOTIDE SEQUENCE [LARGE SCALE GENOMIC DNA]</scope>
    <source>
        <strain evidence="10">169a</strain>
    </source>
</reference>
<dbReference type="EMBL" id="CP138585">
    <property type="protein sequence ID" value="WPH01758.1"/>
    <property type="molecule type" value="Genomic_DNA"/>
</dbReference>
<dbReference type="AlphaFoldDB" id="A0AAQ3M5S2"/>
<proteinExistence type="inferred from homology"/>
<evidence type="ECO:0000256" key="5">
    <source>
        <dbReference type="ARBA" id="ARBA00023242"/>
    </source>
</evidence>
<evidence type="ECO:0000256" key="8">
    <source>
        <dbReference type="SAM" id="MobiDB-lite"/>
    </source>
</evidence>
<dbReference type="SUPFAM" id="SSF47095">
    <property type="entry name" value="HMG-box"/>
    <property type="match status" value="1"/>
</dbReference>